<dbReference type="Pfam" id="PF05359">
    <property type="entry name" value="DUF748"/>
    <property type="match status" value="1"/>
</dbReference>
<keyword evidence="9" id="KW-1185">Reference proteome</keyword>
<evidence type="ECO:0000256" key="1">
    <source>
        <dbReference type="ARBA" id="ARBA00004167"/>
    </source>
</evidence>
<reference evidence="8 9" key="1">
    <citation type="submission" date="2017-07" db="EMBL/GenBank/DDBJ databases">
        <title>Flavobacterium cyanobacteriorum sp. nov., isolated from cyanobacterial aggregates in a eutrophic lake.</title>
        <authorList>
            <person name="Cai H."/>
        </authorList>
    </citation>
    <scope>NUCLEOTIDE SEQUENCE [LARGE SCALE GENOMIC DNA]</scope>
    <source>
        <strain evidence="8 9">TH021</strain>
    </source>
</reference>
<feature type="transmembrane region" description="Helical" evidence="6">
    <location>
        <begin position="12"/>
        <end position="34"/>
    </location>
</feature>
<feature type="region of interest" description="Disordered" evidence="5">
    <location>
        <begin position="1657"/>
        <end position="1710"/>
    </location>
</feature>
<dbReference type="PANTHER" id="PTHR36985">
    <property type="entry name" value="TRANSLOCATION AND ASSEMBLY MODULE SUBUNIT TAMB"/>
    <property type="match status" value="1"/>
</dbReference>
<evidence type="ECO:0000256" key="2">
    <source>
        <dbReference type="ARBA" id="ARBA00022692"/>
    </source>
</evidence>
<feature type="compositionally biased region" description="Polar residues" evidence="5">
    <location>
        <begin position="1691"/>
        <end position="1703"/>
    </location>
</feature>
<accession>A0A255Z674</accession>
<dbReference type="OrthoDB" id="9811276at2"/>
<dbReference type="RefSeq" id="WP_094415204.1">
    <property type="nucleotide sequence ID" value="NZ_NOXV01000274.1"/>
</dbReference>
<proteinExistence type="predicted"/>
<evidence type="ECO:0000256" key="4">
    <source>
        <dbReference type="ARBA" id="ARBA00023136"/>
    </source>
</evidence>
<protein>
    <recommendedName>
        <fullName evidence="7">Translocation and assembly module TamB C-terminal domain-containing protein</fullName>
    </recommendedName>
</protein>
<evidence type="ECO:0000256" key="5">
    <source>
        <dbReference type="SAM" id="MobiDB-lite"/>
    </source>
</evidence>
<dbReference type="InterPro" id="IPR007452">
    <property type="entry name" value="TamB_C"/>
</dbReference>
<evidence type="ECO:0000256" key="6">
    <source>
        <dbReference type="SAM" id="Phobius"/>
    </source>
</evidence>
<name>A0A255Z674_9FLAO</name>
<comment type="caution">
    <text evidence="8">The sequence shown here is derived from an EMBL/GenBank/DDBJ whole genome shotgun (WGS) entry which is preliminary data.</text>
</comment>
<comment type="subcellular location">
    <subcellularLocation>
        <location evidence="1">Membrane</location>
        <topology evidence="1">Single-pass membrane protein</topology>
    </subcellularLocation>
</comment>
<evidence type="ECO:0000259" key="7">
    <source>
        <dbReference type="Pfam" id="PF04357"/>
    </source>
</evidence>
<gene>
    <name evidence="8" type="ORF">CHU92_10145</name>
</gene>
<dbReference type="GO" id="GO:0009306">
    <property type="term" value="P:protein secretion"/>
    <property type="evidence" value="ECO:0007669"/>
    <property type="project" value="InterPro"/>
</dbReference>
<sequence>MNAKAKKYVRKILKVLLWVTGSVIGLFLLIVLLLQIPYIQDIVKDEAVAYLEGKIGTDVNIGRIEIGLPKKIILEGVYFESREGDTLLAGEKLAVDISLLKLLDNEIEINSVNLQGIVANVKRNRDSVFNFDYIIDAFASGKPKDTTSAPMKFSVDRMNLDRIQVTFNDEISKNNLSAVISHFDTRIRKFDLDKQEFEVPRVRLDGLRVRLKQGLVAELAKGTQKAAEKASGKPGLKLKLGEINFSNIDIAYNNEGSHLDTGLKLERLRVEVNEIDLNGQLADVENFELEGLKGSLAITRFEKQVAKALPEKTAAVEQAQWKIKLAKADIANANFKFDDQNAAPAARGIDYKHLDITGLDLEAKDISYSPDAIAADIRRFSVRDKSGLDIRELRTRARYGPKGAELSGLYLETPQTLLKNHIAVSYPSVESLGKDIGAMAVNASLEGSRVGFKDVLLFVPGLASTNPFKSNPGAVMQINSRINGKVSDLRIAQLDISGIGSTTLSASGRITGLPDAKTAYFDIKVDELRSSSGDIKQLLPAGALPANIRLPASLSAKVAFKGRMDNFTANANVASSYGNAKVKALFDRRIKGRERYDADVDVADFNVGRLISNDSIGRISMKARVKGTGLNPETASARLKARVIKAEYNSYTYRELVVDGTVNKGSFNAVADMDDPNIDFDLVANGGFRGKYPNGKIKLNVDIADLNRLNLHAGPLKLRGNVDADIADSNPDNLNGKVSLHHFMFANAEGQFALDSVNITAVSTPEKNSIVLKSTIANAAVEGKYKLSELGTALSNTIAKYYNTNPGAQRKQRGPQQFTFSLRVDNDPVLLQLVPQITRLEPIAISGRYNSVGDTLVINGSIPRLVYGPYTISGGVLAINTQDEALDYSLTIDEVQSEQFLLPQTNITGVIRENLLSYRLQILDRKEEEQYLLAGEMRSANGNTELSLDPEGLKLNYEPWNIAADNLLRFGRNGIYADNFVLSSQGGSISLQSASEAANAPLNAKLENFEIQTLTNMVQKEELKIGGTINGTAQLRNLGTNPVFVSDLDISAFTISKDTVGDISIKVDNLTANTYTADVAITGNGNQVGLDGTYSADSRSFNLSMDIEKLNMASVQAFTFGELEEGSGYLSGRFKVTGTATDPDVNGNLQFNDVAFRVTQLNSYFKSINDNIVINDRGIILDNFTVEDEENNVLDINGSVATTDFKKYGFNLNINAENFRAVNSTAKDNDFYYGNLYLDANLNVKGTSESPVVDGNIRVNEDTKFSVVLPQQDPSIADREGIVEFIDQDNMEIQQRLKMEETLNSSNVKGMNVSVAIEIVKEAELNLIIDKGNGDFLQLRGEAQLTGGIDTSGKTTLTGRYEFTEGAYQMTFNFIKRKFDIREGSYILWTGEPTEATVNITAVYRTETSPIDLVEDQLGAVSPTVRNTYKQRIPFEALLKINGELLKPELSFDIVLPEGNYNVATEILNTTRTKLEQIRQQPSELNKQVFALLLLNRFIGENPFASEGGGDNAESIARQSVSKILSQQLNNLAADLIQGVELNFDLESTEDYTTGEMQNRTDLNVGVSKQLFDDRLKVTVGSSFGLEGPQQSNEQSTNIAGDVSADYQLTRDGRYIVRAYRKNDYQVALQGQVIETGVAFIITMDYNKFRELFHTSEEEKEMKRRERERREREKKEKRKAEEKKAEDAPVNQDQDLPPNTQQGEKSDKDE</sequence>
<feature type="compositionally biased region" description="Basic and acidic residues" evidence="5">
    <location>
        <begin position="1657"/>
        <end position="1687"/>
    </location>
</feature>
<evidence type="ECO:0000313" key="9">
    <source>
        <dbReference type="Proteomes" id="UP000216605"/>
    </source>
</evidence>
<dbReference type="Proteomes" id="UP000216605">
    <property type="component" value="Unassembled WGS sequence"/>
</dbReference>
<keyword evidence="4 6" id="KW-0472">Membrane</keyword>
<evidence type="ECO:0000256" key="3">
    <source>
        <dbReference type="ARBA" id="ARBA00022989"/>
    </source>
</evidence>
<dbReference type="Pfam" id="PF04357">
    <property type="entry name" value="TamB"/>
    <property type="match status" value="1"/>
</dbReference>
<dbReference type="InterPro" id="IPR008023">
    <property type="entry name" value="DUF748"/>
</dbReference>
<feature type="domain" description="Translocation and assembly module TamB C-terminal" evidence="7">
    <location>
        <begin position="1183"/>
        <end position="1629"/>
    </location>
</feature>
<organism evidence="8 9">
    <name type="scientific">Flavobacterium cyanobacteriorum</name>
    <dbReference type="NCBI Taxonomy" id="2022802"/>
    <lineage>
        <taxon>Bacteria</taxon>
        <taxon>Pseudomonadati</taxon>
        <taxon>Bacteroidota</taxon>
        <taxon>Flavobacteriia</taxon>
        <taxon>Flavobacteriales</taxon>
        <taxon>Flavobacteriaceae</taxon>
        <taxon>Flavobacterium</taxon>
    </lineage>
</organism>
<dbReference type="PANTHER" id="PTHR36985:SF1">
    <property type="entry name" value="TRANSLOCATION AND ASSEMBLY MODULE SUBUNIT TAMB"/>
    <property type="match status" value="1"/>
</dbReference>
<dbReference type="EMBL" id="NOXV01000274">
    <property type="protein sequence ID" value="OYQ36140.1"/>
    <property type="molecule type" value="Genomic_DNA"/>
</dbReference>
<keyword evidence="3 6" id="KW-1133">Transmembrane helix</keyword>
<dbReference type="GO" id="GO:0005886">
    <property type="term" value="C:plasma membrane"/>
    <property type="evidence" value="ECO:0007669"/>
    <property type="project" value="InterPro"/>
</dbReference>
<keyword evidence="2 6" id="KW-0812">Transmembrane</keyword>
<evidence type="ECO:0000313" key="8">
    <source>
        <dbReference type="EMBL" id="OYQ36140.1"/>
    </source>
</evidence>